<gene>
    <name evidence="1" type="ORF">O181_006562</name>
</gene>
<comment type="caution">
    <text evidence="1">The sequence shown here is derived from an EMBL/GenBank/DDBJ whole genome shotgun (WGS) entry which is preliminary data.</text>
</comment>
<name>A0A9Q3BL15_9BASI</name>
<dbReference type="Proteomes" id="UP000765509">
    <property type="component" value="Unassembled WGS sequence"/>
</dbReference>
<dbReference type="EMBL" id="AVOT02001411">
    <property type="protein sequence ID" value="MBW0466847.1"/>
    <property type="molecule type" value="Genomic_DNA"/>
</dbReference>
<protein>
    <submittedName>
        <fullName evidence="1">Uncharacterized protein</fullName>
    </submittedName>
</protein>
<evidence type="ECO:0000313" key="2">
    <source>
        <dbReference type="Proteomes" id="UP000765509"/>
    </source>
</evidence>
<sequence>MCLAEAEEYNKQRYEKTHMKPEFQNEDQVLVSILSFSKLKGPKKMRYSFVGPFTIIKLIGKNEVETGEDKFTSRNKIHTLKDIVELEDSPGPEKKIFKASNIRLNGKNQRQYLVRFKNQTGDKDKWLTEDAMPYRNLNLRGFGASRSTEQSHQ</sequence>
<accession>A0A9Q3BL15</accession>
<proteinExistence type="predicted"/>
<reference evidence="1" key="1">
    <citation type="submission" date="2021-03" db="EMBL/GenBank/DDBJ databases">
        <title>Draft genome sequence of rust myrtle Austropuccinia psidii MF-1, a brazilian biotype.</title>
        <authorList>
            <person name="Quecine M.C."/>
            <person name="Pachon D.M.R."/>
            <person name="Bonatelli M.L."/>
            <person name="Correr F.H."/>
            <person name="Franceschini L.M."/>
            <person name="Leite T.F."/>
            <person name="Margarido G.R.A."/>
            <person name="Almeida C.A."/>
            <person name="Ferrarezi J.A."/>
            <person name="Labate C.A."/>
        </authorList>
    </citation>
    <scope>NUCLEOTIDE SEQUENCE</scope>
    <source>
        <strain evidence="1">MF-1</strain>
    </source>
</reference>
<dbReference type="OrthoDB" id="4360000at2759"/>
<keyword evidence="2" id="KW-1185">Reference proteome</keyword>
<evidence type="ECO:0000313" key="1">
    <source>
        <dbReference type="EMBL" id="MBW0466847.1"/>
    </source>
</evidence>
<dbReference type="AlphaFoldDB" id="A0A9Q3BL15"/>
<organism evidence="1 2">
    <name type="scientific">Austropuccinia psidii MF-1</name>
    <dbReference type="NCBI Taxonomy" id="1389203"/>
    <lineage>
        <taxon>Eukaryota</taxon>
        <taxon>Fungi</taxon>
        <taxon>Dikarya</taxon>
        <taxon>Basidiomycota</taxon>
        <taxon>Pucciniomycotina</taxon>
        <taxon>Pucciniomycetes</taxon>
        <taxon>Pucciniales</taxon>
        <taxon>Sphaerophragmiaceae</taxon>
        <taxon>Austropuccinia</taxon>
    </lineage>
</organism>